<dbReference type="Proteomes" id="UP000295578">
    <property type="component" value="Unassembled WGS sequence"/>
</dbReference>
<proteinExistence type="predicted"/>
<evidence type="ECO:0000313" key="1">
    <source>
        <dbReference type="EMBL" id="TDD91074.1"/>
    </source>
</evidence>
<accession>A0A4R5C2L3</accession>
<reference evidence="1 2" key="1">
    <citation type="submission" date="2019-03" db="EMBL/GenBank/DDBJ databases">
        <title>Draft genome sequences of novel Actinobacteria.</title>
        <authorList>
            <person name="Sahin N."/>
            <person name="Ay H."/>
            <person name="Saygin H."/>
        </authorList>
    </citation>
    <scope>NUCLEOTIDE SEQUENCE [LARGE SCALE GENOMIC DNA]</scope>
    <source>
        <strain evidence="1 2">DSM 45941</strain>
    </source>
</reference>
<dbReference type="OrthoDB" id="3475100at2"/>
<dbReference type="AlphaFoldDB" id="A0A4R5C2L3"/>
<gene>
    <name evidence="1" type="ORF">E1293_02585</name>
</gene>
<dbReference type="EMBL" id="SMKY01000006">
    <property type="protein sequence ID" value="TDD91074.1"/>
    <property type="molecule type" value="Genomic_DNA"/>
</dbReference>
<organism evidence="1 2">
    <name type="scientific">Actinomadura darangshiensis</name>
    <dbReference type="NCBI Taxonomy" id="705336"/>
    <lineage>
        <taxon>Bacteria</taxon>
        <taxon>Bacillati</taxon>
        <taxon>Actinomycetota</taxon>
        <taxon>Actinomycetes</taxon>
        <taxon>Streptosporangiales</taxon>
        <taxon>Thermomonosporaceae</taxon>
        <taxon>Actinomadura</taxon>
    </lineage>
</organism>
<evidence type="ECO:0000313" key="2">
    <source>
        <dbReference type="Proteomes" id="UP000295578"/>
    </source>
</evidence>
<keyword evidence="2" id="KW-1185">Reference proteome</keyword>
<dbReference type="RefSeq" id="WP_132193364.1">
    <property type="nucleotide sequence ID" value="NZ_SMKY01000006.1"/>
</dbReference>
<comment type="caution">
    <text evidence="1">The sequence shown here is derived from an EMBL/GenBank/DDBJ whole genome shotgun (WGS) entry which is preliminary data.</text>
</comment>
<protein>
    <submittedName>
        <fullName evidence="1">Uncharacterized protein</fullName>
    </submittedName>
</protein>
<name>A0A4R5C2L3_9ACTN</name>
<sequence length="115" mass="13121">MQPYLLRWRTYRGRRTAVRFLEVLAVAVKAHGWRCVKLYEPEQFPMPVPLLWVYASGVAEDVGVVVSVRAVPGGGWAYYQAQRGRFGYFFPCGDVKAAAGQVDLLLKHRMFPSTW</sequence>